<dbReference type="GO" id="GO:0005758">
    <property type="term" value="C:mitochondrial intermembrane space"/>
    <property type="evidence" value="ECO:0007669"/>
    <property type="project" value="InterPro"/>
</dbReference>
<evidence type="ECO:0000256" key="4">
    <source>
        <dbReference type="ARBA" id="ARBA00013782"/>
    </source>
</evidence>
<dbReference type="FunFam" id="1.10.240.10:FF:000003">
    <property type="entry name" value="Tryptophan--tRNA ligase, cytoplasmic"/>
    <property type="match status" value="1"/>
</dbReference>
<gene>
    <name evidence="12" type="ORF">RHS04_02843</name>
</gene>
<dbReference type="FunFam" id="3.40.50.620:FF:000033">
    <property type="entry name" value="tryptophan--tRNA ligase, cytoplasmic"/>
    <property type="match status" value="1"/>
</dbReference>
<keyword evidence="7" id="KW-0547">Nucleotide-binding</keyword>
<dbReference type="CDD" id="cd00806">
    <property type="entry name" value="TrpRS_core"/>
    <property type="match status" value="1"/>
</dbReference>
<dbReference type="NCBIfam" id="TIGR00233">
    <property type="entry name" value="trpS"/>
    <property type="match status" value="1"/>
</dbReference>
<evidence type="ECO:0000256" key="11">
    <source>
        <dbReference type="ARBA" id="ARBA00030268"/>
    </source>
</evidence>
<dbReference type="PROSITE" id="PS00178">
    <property type="entry name" value="AA_TRNA_LIGASE_I"/>
    <property type="match status" value="1"/>
</dbReference>
<evidence type="ECO:0000256" key="8">
    <source>
        <dbReference type="ARBA" id="ARBA00022840"/>
    </source>
</evidence>
<evidence type="ECO:0000256" key="10">
    <source>
        <dbReference type="ARBA" id="ARBA00023146"/>
    </source>
</evidence>
<dbReference type="Proteomes" id="UP000650582">
    <property type="component" value="Unassembled WGS sequence"/>
</dbReference>
<evidence type="ECO:0000256" key="7">
    <source>
        <dbReference type="ARBA" id="ARBA00022741"/>
    </source>
</evidence>
<comment type="similarity">
    <text evidence="2">Belongs to the class-I aminoacyl-tRNA synthetase family.</text>
</comment>
<dbReference type="InterPro" id="IPR014729">
    <property type="entry name" value="Rossmann-like_a/b/a_fold"/>
</dbReference>
<dbReference type="Gene3D" id="1.10.240.10">
    <property type="entry name" value="Tyrosyl-Transfer RNA Synthetase"/>
    <property type="match status" value="1"/>
</dbReference>
<dbReference type="EC" id="6.1.1.2" evidence="3"/>
<evidence type="ECO:0000256" key="3">
    <source>
        <dbReference type="ARBA" id="ARBA00013161"/>
    </source>
</evidence>
<proteinExistence type="inferred from homology"/>
<comment type="subcellular location">
    <subcellularLocation>
        <location evidence="1">Cytoplasm</location>
    </subcellularLocation>
</comment>
<evidence type="ECO:0000256" key="9">
    <source>
        <dbReference type="ARBA" id="ARBA00022917"/>
    </source>
</evidence>
<dbReference type="InterPro" id="IPR002306">
    <property type="entry name" value="Trp-tRNA-ligase"/>
</dbReference>
<reference evidence="12" key="1">
    <citation type="submission" date="2020-09" db="EMBL/GenBank/DDBJ databases">
        <title>Comparative genome analyses of four rice-infecting Rhizoctonia solani isolates reveal extensive enrichment of homogalacturonan modification genes.</title>
        <authorList>
            <person name="Lee D.-Y."/>
            <person name="Jeon J."/>
            <person name="Kim K.-T."/>
            <person name="Cheong K."/>
            <person name="Song H."/>
            <person name="Choi G."/>
            <person name="Ko J."/>
            <person name="Opiyo S.O."/>
            <person name="Zuo S."/>
            <person name="Madhav S."/>
            <person name="Lee Y.-H."/>
            <person name="Wang G.-L."/>
        </authorList>
    </citation>
    <scope>NUCLEOTIDE SEQUENCE</scope>
    <source>
        <strain evidence="12">AG1-IA YN-7</strain>
    </source>
</reference>
<evidence type="ECO:0000313" key="12">
    <source>
        <dbReference type="EMBL" id="KAF8682359.1"/>
    </source>
</evidence>
<dbReference type="GO" id="GO:0006436">
    <property type="term" value="P:tryptophanyl-tRNA aminoacylation"/>
    <property type="evidence" value="ECO:0007669"/>
    <property type="project" value="InterPro"/>
</dbReference>
<dbReference type="GO" id="GO:0005524">
    <property type="term" value="F:ATP binding"/>
    <property type="evidence" value="ECO:0007669"/>
    <property type="project" value="UniProtKB-KW"/>
</dbReference>
<dbReference type="InterPro" id="IPR019171">
    <property type="entry name" value="MIX23"/>
</dbReference>
<dbReference type="Pfam" id="PF00579">
    <property type="entry name" value="tRNA-synt_1b"/>
    <property type="match status" value="1"/>
</dbReference>
<dbReference type="InterPro" id="IPR002305">
    <property type="entry name" value="aa-tRNA-synth_Ic"/>
</dbReference>
<keyword evidence="8" id="KW-0067">ATP-binding</keyword>
<keyword evidence="5" id="KW-0963">Cytoplasm</keyword>
<dbReference type="SUPFAM" id="SSF52374">
    <property type="entry name" value="Nucleotidylyl transferase"/>
    <property type="match status" value="1"/>
</dbReference>
<dbReference type="EMBL" id="JACYCC010000035">
    <property type="protein sequence ID" value="KAF8682359.1"/>
    <property type="molecule type" value="Genomic_DNA"/>
</dbReference>
<evidence type="ECO:0000256" key="1">
    <source>
        <dbReference type="ARBA" id="ARBA00004496"/>
    </source>
</evidence>
<dbReference type="PANTHER" id="PTHR10055:SF1">
    <property type="entry name" value="TRYPTOPHAN--TRNA LIGASE, CYTOPLASMIC"/>
    <property type="match status" value="1"/>
</dbReference>
<protein>
    <recommendedName>
        <fullName evidence="4">Tryptophan--tRNA ligase, cytoplasmic</fullName>
        <ecNumber evidence="3">6.1.1.2</ecNumber>
    </recommendedName>
    <alternativeName>
        <fullName evidence="11">Tryptophanyl-tRNA synthetase</fullName>
    </alternativeName>
</protein>
<keyword evidence="9" id="KW-0648">Protein biosynthesis</keyword>
<evidence type="ECO:0000256" key="2">
    <source>
        <dbReference type="ARBA" id="ARBA00005594"/>
    </source>
</evidence>
<dbReference type="PANTHER" id="PTHR10055">
    <property type="entry name" value="TRYPTOPHANYL-TRNA SYNTHETASE"/>
    <property type="match status" value="1"/>
</dbReference>
<sequence length="613" mass="69524">MQPELGSKAIHAPSAPPQLVRVSESLCQNLSQFKDLMKEYRRLDDSVTMRMNRNLAQFRDIDRHRSSRSGSPQLQDEACLHFWKELVANWENRTEIVNYCVDVVEATMETKRQALAGQDPKLDENRRTASSLYTDEVKRNQMRNELTVEAIIRQRSLDDHVHIFKLAGILLSSHELFQKMSPAIEEGVNKIELKGDKSQPPPPPSQPAEQNVTPWDVQGEVAADGQVLAIDYNKLIEKFGTRRIDAALLERFENITGHKPHPLLRRGTFFSHRDFTNILDRYEKGKPFFLYTGRGPSSDSMHLGHMIPFMFTKWLQDVFDVPLVIQLTDDEKFLFKHELKIDQVRVFSNKNARDIIAVGFNREKTFIFNDLDYVGGTFYQNVVKISRGITLSQAKSTFGFVESDNIGKIHFASIQAAPSFSNSFPQIFGTKHDVPALIPCAIDQDPYFRLTRDVANKLGYPKPSLLHSKFFPALQGAGSKMSASNTNSAIFMTDTQNQIKNKINKHGFSGGRETEEEHRRLGGNPDVDVAYQYLGFFMDDDEEYAKIAEEYRAGTLLTGQLKAKCIQALQGFVKDFQERKAAITDEDVAYFMDASRKIDPTVKARADSAPAAP</sequence>
<keyword evidence="10 12" id="KW-0030">Aminoacyl-tRNA synthetase</keyword>
<keyword evidence="6" id="KW-0436">Ligase</keyword>
<comment type="caution">
    <text evidence="12">The sequence shown here is derived from an EMBL/GenBank/DDBJ whole genome shotgun (WGS) entry which is preliminary data.</text>
</comment>
<evidence type="ECO:0000256" key="6">
    <source>
        <dbReference type="ARBA" id="ARBA00022598"/>
    </source>
</evidence>
<dbReference type="Pfam" id="PF09774">
    <property type="entry name" value="MIX23"/>
    <property type="match status" value="1"/>
</dbReference>
<dbReference type="PRINTS" id="PR01039">
    <property type="entry name" value="TRNASYNTHTRP"/>
</dbReference>
<dbReference type="AlphaFoldDB" id="A0A8H7LM32"/>
<evidence type="ECO:0000256" key="5">
    <source>
        <dbReference type="ARBA" id="ARBA00022490"/>
    </source>
</evidence>
<dbReference type="Gene3D" id="3.40.50.620">
    <property type="entry name" value="HUPs"/>
    <property type="match status" value="1"/>
</dbReference>
<name>A0A8H7LM32_9AGAM</name>
<accession>A0A8H7LM32</accession>
<evidence type="ECO:0000313" key="13">
    <source>
        <dbReference type="Proteomes" id="UP000650582"/>
    </source>
</evidence>
<dbReference type="InterPro" id="IPR001412">
    <property type="entry name" value="aa-tRNA-synth_I_CS"/>
</dbReference>
<organism evidence="12 13">
    <name type="scientific">Rhizoctonia solani</name>
    <dbReference type="NCBI Taxonomy" id="456999"/>
    <lineage>
        <taxon>Eukaryota</taxon>
        <taxon>Fungi</taxon>
        <taxon>Dikarya</taxon>
        <taxon>Basidiomycota</taxon>
        <taxon>Agaricomycotina</taxon>
        <taxon>Agaricomycetes</taxon>
        <taxon>Cantharellales</taxon>
        <taxon>Ceratobasidiaceae</taxon>
        <taxon>Rhizoctonia</taxon>
    </lineage>
</organism>
<dbReference type="GO" id="GO:0004830">
    <property type="term" value="F:tryptophan-tRNA ligase activity"/>
    <property type="evidence" value="ECO:0007669"/>
    <property type="project" value="UniProtKB-EC"/>
</dbReference>